<gene>
    <name evidence="2" type="ORF">GCM10010412_011030</name>
</gene>
<evidence type="ECO:0000256" key="1">
    <source>
        <dbReference type="SAM" id="MobiDB-lite"/>
    </source>
</evidence>
<protein>
    <submittedName>
        <fullName evidence="2">Uncharacterized protein</fullName>
    </submittedName>
</protein>
<feature type="compositionally biased region" description="Basic and acidic residues" evidence="1">
    <location>
        <begin position="22"/>
        <end position="51"/>
    </location>
</feature>
<reference evidence="2 3" key="1">
    <citation type="journal article" date="2019" name="Int. J. Syst. Evol. Microbiol.">
        <title>The Global Catalogue of Microorganisms (GCM) 10K type strain sequencing project: providing services to taxonomists for standard genome sequencing and annotation.</title>
        <authorList>
            <consortium name="The Broad Institute Genomics Platform"/>
            <consortium name="The Broad Institute Genome Sequencing Center for Infectious Disease"/>
            <person name="Wu L."/>
            <person name="Ma J."/>
        </authorList>
    </citation>
    <scope>NUCLEOTIDE SEQUENCE [LARGE SCALE GENOMIC DNA]</scope>
    <source>
        <strain evidence="2 3">JCM 6835</strain>
    </source>
</reference>
<organism evidence="2 3">
    <name type="scientific">Nonomuraea recticatena</name>
    <dbReference type="NCBI Taxonomy" id="46178"/>
    <lineage>
        <taxon>Bacteria</taxon>
        <taxon>Bacillati</taxon>
        <taxon>Actinomycetota</taxon>
        <taxon>Actinomycetes</taxon>
        <taxon>Streptosporangiales</taxon>
        <taxon>Streptosporangiaceae</taxon>
        <taxon>Nonomuraea</taxon>
    </lineage>
</organism>
<comment type="caution">
    <text evidence="2">The sequence shown here is derived from an EMBL/GenBank/DDBJ whole genome shotgun (WGS) entry which is preliminary data.</text>
</comment>
<proteinExistence type="predicted"/>
<feature type="region of interest" description="Disordered" evidence="1">
    <location>
        <begin position="17"/>
        <end position="51"/>
    </location>
</feature>
<evidence type="ECO:0000313" key="3">
    <source>
        <dbReference type="Proteomes" id="UP001501666"/>
    </source>
</evidence>
<sequence length="51" mass="6196">MDMSTIIDRVRAYLRSPSGRQTMDKAKRMARDPHNQQKAKSFFERFRSRRH</sequence>
<evidence type="ECO:0000313" key="2">
    <source>
        <dbReference type="EMBL" id="GAA2647491.1"/>
    </source>
</evidence>
<dbReference type="Proteomes" id="UP001501666">
    <property type="component" value="Unassembled WGS sequence"/>
</dbReference>
<accession>A0ABN3RA06</accession>
<dbReference type="EMBL" id="BAAATE010000002">
    <property type="protein sequence ID" value="GAA2647491.1"/>
    <property type="molecule type" value="Genomic_DNA"/>
</dbReference>
<name>A0ABN3RA06_9ACTN</name>
<keyword evidence="3" id="KW-1185">Reference proteome</keyword>